<evidence type="ECO:0000313" key="1">
    <source>
        <dbReference type="EMBL" id="RKH67166.1"/>
    </source>
</evidence>
<dbReference type="Proteomes" id="UP000282656">
    <property type="component" value="Unassembled WGS sequence"/>
</dbReference>
<name>A0A3A8QES5_9BACT</name>
<reference evidence="2" key="1">
    <citation type="submission" date="2018-09" db="EMBL/GenBank/DDBJ databases">
        <authorList>
            <person name="Livingstone P.G."/>
            <person name="Whitworth D.E."/>
        </authorList>
    </citation>
    <scope>NUCLEOTIDE SEQUENCE [LARGE SCALE GENOMIC DNA]</scope>
    <source>
        <strain evidence="2">AB047A</strain>
    </source>
</reference>
<protein>
    <submittedName>
        <fullName evidence="1">Uncharacterized protein</fullName>
    </submittedName>
</protein>
<accession>A0A3A8QES5</accession>
<organism evidence="1 2">
    <name type="scientific">Corallococcus interemptor</name>
    <dbReference type="NCBI Taxonomy" id="2316720"/>
    <lineage>
        <taxon>Bacteria</taxon>
        <taxon>Pseudomonadati</taxon>
        <taxon>Myxococcota</taxon>
        <taxon>Myxococcia</taxon>
        <taxon>Myxococcales</taxon>
        <taxon>Cystobacterineae</taxon>
        <taxon>Myxococcaceae</taxon>
        <taxon>Corallococcus</taxon>
    </lineage>
</organism>
<dbReference type="EMBL" id="RAWM01000053">
    <property type="protein sequence ID" value="RKH67166.1"/>
    <property type="molecule type" value="Genomic_DNA"/>
</dbReference>
<keyword evidence="2" id="KW-1185">Reference proteome</keyword>
<dbReference type="AlphaFoldDB" id="A0A3A8QES5"/>
<proteinExistence type="predicted"/>
<evidence type="ECO:0000313" key="2">
    <source>
        <dbReference type="Proteomes" id="UP000282656"/>
    </source>
</evidence>
<sequence>MFREMMIPFYFLVTPKPALLERLRGEPWVETSDFHQPRLWDQTRPSRLARAGRGWPLRFKLLFLLDVSQVLAAYGASQDLRQEFDAGSISEALFDRYWECMEIDSYDSSDEIEKELEPSVFSRVPRTGCADVDDWLQLRGMPSK</sequence>
<comment type="caution">
    <text evidence="1">The sequence shown here is derived from an EMBL/GenBank/DDBJ whole genome shotgun (WGS) entry which is preliminary data.</text>
</comment>
<gene>
    <name evidence="1" type="ORF">D7X96_20130</name>
</gene>